<dbReference type="GO" id="GO:0052621">
    <property type="term" value="F:diguanylate cyclase activity"/>
    <property type="evidence" value="ECO:0007669"/>
    <property type="project" value="UniProtKB-EC"/>
</dbReference>
<feature type="domain" description="GGDEF" evidence="5">
    <location>
        <begin position="512"/>
        <end position="644"/>
    </location>
</feature>
<dbReference type="InterPro" id="IPR011990">
    <property type="entry name" value="TPR-like_helical_dom_sf"/>
</dbReference>
<comment type="catalytic activity">
    <reaction evidence="3">
        <text>2 GTP = 3',3'-c-di-GMP + 2 diphosphate</text>
        <dbReference type="Rhea" id="RHEA:24898"/>
        <dbReference type="ChEBI" id="CHEBI:33019"/>
        <dbReference type="ChEBI" id="CHEBI:37565"/>
        <dbReference type="ChEBI" id="CHEBI:58805"/>
        <dbReference type="EC" id="2.7.7.65"/>
    </reaction>
</comment>
<evidence type="ECO:0000256" key="1">
    <source>
        <dbReference type="ARBA" id="ARBA00001946"/>
    </source>
</evidence>
<dbReference type="Pfam" id="PF00990">
    <property type="entry name" value="GGDEF"/>
    <property type="match status" value="1"/>
</dbReference>
<name>A0A502KU33_9GAMM</name>
<dbReference type="PROSITE" id="PS50887">
    <property type="entry name" value="GGDEF"/>
    <property type="match status" value="1"/>
</dbReference>
<comment type="cofactor">
    <cofactor evidence="1">
        <name>Mg(2+)</name>
        <dbReference type="ChEBI" id="CHEBI:18420"/>
    </cofactor>
</comment>
<dbReference type="InterPro" id="IPR000160">
    <property type="entry name" value="GGDEF_dom"/>
</dbReference>
<keyword evidence="4" id="KW-0812">Transmembrane</keyword>
<comment type="caution">
    <text evidence="6">The sequence shown here is derived from an EMBL/GenBank/DDBJ whole genome shotgun (WGS) entry which is preliminary data.</text>
</comment>
<keyword evidence="7" id="KW-1185">Reference proteome</keyword>
<evidence type="ECO:0000256" key="4">
    <source>
        <dbReference type="SAM" id="Phobius"/>
    </source>
</evidence>
<dbReference type="FunFam" id="3.30.70.270:FF:000001">
    <property type="entry name" value="Diguanylate cyclase domain protein"/>
    <property type="match status" value="1"/>
</dbReference>
<dbReference type="EMBL" id="SAWY01000021">
    <property type="protein sequence ID" value="TPH14644.1"/>
    <property type="molecule type" value="Genomic_DNA"/>
</dbReference>
<dbReference type="NCBIfam" id="TIGR00254">
    <property type="entry name" value="GGDEF"/>
    <property type="match status" value="1"/>
</dbReference>
<dbReference type="Gene3D" id="3.30.70.270">
    <property type="match status" value="1"/>
</dbReference>
<evidence type="ECO:0000256" key="3">
    <source>
        <dbReference type="ARBA" id="ARBA00034247"/>
    </source>
</evidence>
<dbReference type="SMART" id="SM00267">
    <property type="entry name" value="GGDEF"/>
    <property type="match status" value="1"/>
</dbReference>
<dbReference type="PANTHER" id="PTHR45138">
    <property type="entry name" value="REGULATORY COMPONENTS OF SENSORY TRANSDUCTION SYSTEM"/>
    <property type="match status" value="1"/>
</dbReference>
<dbReference type="AlphaFoldDB" id="A0A502KU33"/>
<dbReference type="OrthoDB" id="9803824at2"/>
<dbReference type="Proteomes" id="UP000315303">
    <property type="component" value="Unassembled WGS sequence"/>
</dbReference>
<dbReference type="InterPro" id="IPR043128">
    <property type="entry name" value="Rev_trsase/Diguanyl_cyclase"/>
</dbReference>
<protein>
    <recommendedName>
        <fullName evidence="2">diguanylate cyclase</fullName>
        <ecNumber evidence="2">2.7.7.65</ecNumber>
    </recommendedName>
</protein>
<dbReference type="InterPro" id="IPR029787">
    <property type="entry name" value="Nucleotide_cyclase"/>
</dbReference>
<feature type="transmembrane region" description="Helical" evidence="4">
    <location>
        <begin position="450"/>
        <end position="469"/>
    </location>
</feature>
<evidence type="ECO:0000259" key="5">
    <source>
        <dbReference type="PROSITE" id="PS50887"/>
    </source>
</evidence>
<evidence type="ECO:0000256" key="2">
    <source>
        <dbReference type="ARBA" id="ARBA00012528"/>
    </source>
</evidence>
<sequence length="644" mass="73258">MPYRQSHTFITYSFKGNGFSAVHLFMTMLFKIFIKFSTLLIILFALLTKVQASVSVQLFINTNQVISLTTSANTSLNSNFTNLSFDELLQHADNNRSSNNQLSVSLINYLQSQEAQLSIKQQEYLTYLTAYQFTFSANYQKAMLLLNQLIQTSQQNNIVIRSHETSISINSGTQQWTEGLAHIKTLISLINDSDDKKLVEGSLITIAAFFNNLGQYQEALLYIQQINQDDITLQRDICFINQQQALANLRLFLAKAEPFNLEKAAPLEAHLNDSIALCQQANEPLVVNLLRTYLAELDLFEQRAEQALSTLLPNIDEVIATNYPVLINLTYNLLAQAYWQQHDIANTEKYINLAKNNIELLSQTQQTIQTYLLLSQLAEQQGNYALALKYHQQYSKAKQKVADEEQAKQLAFQLAKQSDYQTKENIRRIRQQNSIYSSKQSLSQQQEGNHLLLIILLIVLLITLFIWGYKSWLTQQKLKLITEYDHLTQVNTRAQFVELGQQAIERCKEINKPLSCIMFDLDHFKNINDVYGHSIGDKVLQQVSTVCKHTCRPNDFIGRIGGEEFAIILPDCNLLVAEDIAQRCLSAIAELNVKSLGITSPVTASFGISDAERVNYDLTRLMADADSAMYASKHHGRNCINVYR</sequence>
<dbReference type="EC" id="2.7.7.65" evidence="2"/>
<dbReference type="PANTHER" id="PTHR45138:SF9">
    <property type="entry name" value="DIGUANYLATE CYCLASE DGCM-RELATED"/>
    <property type="match status" value="1"/>
</dbReference>
<dbReference type="SUPFAM" id="SSF55073">
    <property type="entry name" value="Nucleotide cyclase"/>
    <property type="match status" value="1"/>
</dbReference>
<dbReference type="InterPro" id="IPR050469">
    <property type="entry name" value="Diguanylate_Cyclase"/>
</dbReference>
<dbReference type="RefSeq" id="WP_140603578.1">
    <property type="nucleotide sequence ID" value="NZ_SAWY01000021.1"/>
</dbReference>
<evidence type="ECO:0000313" key="7">
    <source>
        <dbReference type="Proteomes" id="UP000315303"/>
    </source>
</evidence>
<keyword evidence="4" id="KW-1133">Transmembrane helix</keyword>
<organism evidence="6 7">
    <name type="scientific">Litorilituus lipolyticus</name>
    <dbReference type="NCBI Taxonomy" id="2491017"/>
    <lineage>
        <taxon>Bacteria</taxon>
        <taxon>Pseudomonadati</taxon>
        <taxon>Pseudomonadota</taxon>
        <taxon>Gammaproteobacteria</taxon>
        <taxon>Alteromonadales</taxon>
        <taxon>Colwelliaceae</taxon>
        <taxon>Litorilituus</taxon>
    </lineage>
</organism>
<keyword evidence="4" id="KW-0472">Membrane</keyword>
<gene>
    <name evidence="6" type="ORF">EPA86_11130</name>
</gene>
<dbReference type="Gene3D" id="1.25.40.10">
    <property type="entry name" value="Tetratricopeptide repeat domain"/>
    <property type="match status" value="1"/>
</dbReference>
<reference evidence="6 7" key="1">
    <citation type="submission" date="2019-01" db="EMBL/GenBank/DDBJ databases">
        <title>Litorilituus lipolytica sp. nov., isolated from intertidal sand of the Yellow Sea in China.</title>
        <authorList>
            <person name="Liu A."/>
        </authorList>
    </citation>
    <scope>NUCLEOTIDE SEQUENCE [LARGE SCALE GENOMIC DNA]</scope>
    <source>
        <strain evidence="6 7">RZ04</strain>
    </source>
</reference>
<evidence type="ECO:0000313" key="6">
    <source>
        <dbReference type="EMBL" id="TPH14644.1"/>
    </source>
</evidence>
<accession>A0A502KU33</accession>
<dbReference type="CDD" id="cd01949">
    <property type="entry name" value="GGDEF"/>
    <property type="match status" value="1"/>
</dbReference>
<proteinExistence type="predicted"/>